<feature type="region of interest" description="Disordered" evidence="1">
    <location>
        <begin position="428"/>
        <end position="457"/>
    </location>
</feature>
<name>A0A8S9Z0Y3_9TREM</name>
<evidence type="ECO:0000313" key="3">
    <source>
        <dbReference type="EMBL" id="KAF7260552.1"/>
    </source>
</evidence>
<evidence type="ECO:0000313" key="4">
    <source>
        <dbReference type="Proteomes" id="UP000822476"/>
    </source>
</evidence>
<evidence type="ECO:0000259" key="2">
    <source>
        <dbReference type="PROSITE" id="PS50106"/>
    </source>
</evidence>
<reference evidence="3" key="1">
    <citation type="submission" date="2019-07" db="EMBL/GenBank/DDBJ databases">
        <title>Annotation for the trematode Paragonimus miyazaki's.</title>
        <authorList>
            <person name="Choi Y.-J."/>
        </authorList>
    </citation>
    <scope>NUCLEOTIDE SEQUENCE</scope>
    <source>
        <strain evidence="3">Japan</strain>
    </source>
</reference>
<gene>
    <name evidence="3" type="ORF">EG68_02018</name>
</gene>
<comment type="caution">
    <text evidence="3">The sequence shown here is derived from an EMBL/GenBank/DDBJ whole genome shotgun (WGS) entry which is preliminary data.</text>
</comment>
<dbReference type="Proteomes" id="UP000822476">
    <property type="component" value="Unassembled WGS sequence"/>
</dbReference>
<dbReference type="Pfam" id="PF17820">
    <property type="entry name" value="PDZ_6"/>
    <property type="match status" value="1"/>
</dbReference>
<keyword evidence="4" id="KW-1185">Reference proteome</keyword>
<protein>
    <recommendedName>
        <fullName evidence="2">PDZ domain-containing protein</fullName>
    </recommendedName>
</protein>
<dbReference type="CDD" id="cd00136">
    <property type="entry name" value="PDZ_canonical"/>
    <property type="match status" value="1"/>
</dbReference>
<dbReference type="EMBL" id="JTDE01000701">
    <property type="protein sequence ID" value="KAF7260552.1"/>
    <property type="molecule type" value="Genomic_DNA"/>
</dbReference>
<feature type="domain" description="PDZ" evidence="2">
    <location>
        <begin position="73"/>
        <end position="156"/>
    </location>
</feature>
<dbReference type="SMART" id="SM00228">
    <property type="entry name" value="PDZ"/>
    <property type="match status" value="1"/>
</dbReference>
<dbReference type="AlphaFoldDB" id="A0A8S9Z0Y3"/>
<organism evidence="3 4">
    <name type="scientific">Paragonimus skrjabini miyazakii</name>
    <dbReference type="NCBI Taxonomy" id="59628"/>
    <lineage>
        <taxon>Eukaryota</taxon>
        <taxon>Metazoa</taxon>
        <taxon>Spiralia</taxon>
        <taxon>Lophotrochozoa</taxon>
        <taxon>Platyhelminthes</taxon>
        <taxon>Trematoda</taxon>
        <taxon>Digenea</taxon>
        <taxon>Plagiorchiida</taxon>
        <taxon>Troglotremata</taxon>
        <taxon>Troglotrematidae</taxon>
        <taxon>Paragonimus</taxon>
    </lineage>
</organism>
<dbReference type="OrthoDB" id="6270329at2759"/>
<dbReference type="InterPro" id="IPR001478">
    <property type="entry name" value="PDZ"/>
</dbReference>
<dbReference type="PROSITE" id="PS50106">
    <property type="entry name" value="PDZ"/>
    <property type="match status" value="1"/>
</dbReference>
<accession>A0A8S9Z0Y3</accession>
<dbReference type="Gene3D" id="2.30.42.10">
    <property type="match status" value="1"/>
</dbReference>
<dbReference type="InterPro" id="IPR036034">
    <property type="entry name" value="PDZ_sf"/>
</dbReference>
<proteinExistence type="predicted"/>
<sequence>MKPSTSEYVCDASETPNILSIERKETRSACCRDNAPSSSKLDGRLPDIDYTKMTMKNLDELNDRILMEFEHVFIRLKPGADILLSRTTRNLEDNPTEEVFIDGNFKDELVSQTGGRVQPGDQLLQVNDRAVSSLNQAQQLIKQSGNQFSLLVVRPNRQITELCAQCPIMKEQSKRILYENMVSERSSIPDGRLRFNGNENFPHVVYTTADRLARTISLQQRLLQCKLRRTLPRSTVSIPSSVVHPMSEIGYHSNWTLGERRTSQSENEHCSNVKSQSSENIYKPFELGTESVVHPKTDWVIKRRANGTRYITRRHSRMDDSSSSVSPALSSFSPNYVERTLVRYANISTTNTALTNERVSLQNYRNHGKYSQQTKQCTTGSKRTSFKLETTSVSLPKYEDADIVCELERLRFPSLLFKRSQSKCSNVTKTVTQDDSAEQSSNTTGSDMEPLISVLTM</sequence>
<feature type="compositionally biased region" description="Polar residues" evidence="1">
    <location>
        <begin position="428"/>
        <end position="446"/>
    </location>
</feature>
<evidence type="ECO:0000256" key="1">
    <source>
        <dbReference type="SAM" id="MobiDB-lite"/>
    </source>
</evidence>
<dbReference type="SUPFAM" id="SSF50156">
    <property type="entry name" value="PDZ domain-like"/>
    <property type="match status" value="1"/>
</dbReference>
<dbReference type="InterPro" id="IPR041489">
    <property type="entry name" value="PDZ_6"/>
</dbReference>